<organism evidence="18 19">
    <name type="scientific">Archangium gephyra</name>
    <dbReference type="NCBI Taxonomy" id="48"/>
    <lineage>
        <taxon>Bacteria</taxon>
        <taxon>Pseudomonadati</taxon>
        <taxon>Myxococcota</taxon>
        <taxon>Myxococcia</taxon>
        <taxon>Myxococcales</taxon>
        <taxon>Cystobacterineae</taxon>
        <taxon>Archangiaceae</taxon>
        <taxon>Archangium</taxon>
    </lineage>
</organism>
<evidence type="ECO:0000313" key="19">
    <source>
        <dbReference type="Proteomes" id="UP000256345"/>
    </source>
</evidence>
<feature type="domain" description="PAS" evidence="16">
    <location>
        <begin position="402"/>
        <end position="472"/>
    </location>
</feature>
<evidence type="ECO:0000256" key="6">
    <source>
        <dbReference type="ARBA" id="ARBA00022692"/>
    </source>
</evidence>
<dbReference type="Gene3D" id="3.30.565.10">
    <property type="entry name" value="Histidine kinase-like ATPase, C-terminal domain"/>
    <property type="match status" value="1"/>
</dbReference>
<dbReference type="EMBL" id="QUMU01000003">
    <property type="protein sequence ID" value="REG34150.1"/>
    <property type="molecule type" value="Genomic_DNA"/>
</dbReference>
<evidence type="ECO:0000256" key="8">
    <source>
        <dbReference type="ARBA" id="ARBA00022777"/>
    </source>
</evidence>
<evidence type="ECO:0000256" key="10">
    <source>
        <dbReference type="ARBA" id="ARBA00022989"/>
    </source>
</evidence>
<dbReference type="Gene3D" id="1.10.287.130">
    <property type="match status" value="1"/>
</dbReference>
<comment type="subcellular location">
    <subcellularLocation>
        <location evidence="2">Membrane</location>
        <topology evidence="2">Multi-pass membrane protein</topology>
    </subcellularLocation>
</comment>
<dbReference type="InterPro" id="IPR003661">
    <property type="entry name" value="HisK_dim/P_dom"/>
</dbReference>
<dbReference type="SUPFAM" id="SSF47384">
    <property type="entry name" value="Homodimeric domain of signal transducing histidine kinase"/>
    <property type="match status" value="1"/>
</dbReference>
<dbReference type="PANTHER" id="PTHR42878:SF7">
    <property type="entry name" value="SENSOR HISTIDINE KINASE GLRK"/>
    <property type="match status" value="1"/>
</dbReference>
<gene>
    <name evidence="18" type="ORF">ATI61_10331</name>
</gene>
<dbReference type="InterPro" id="IPR003594">
    <property type="entry name" value="HATPase_dom"/>
</dbReference>
<sequence length="938" mass="102126">MTPVPARSQARAVSWLRAMLSVGVLLCVCILVSRSLAALTHSIPFPIFLAGIMAAAWYGGLWPALGLTVLATLALDILFIHPLNSLAISGLGEAVLLGTFSVVGVLISTAAGTLSEARRRAEQLQQLTEALSRAATPADIAGVARTQALALLRAPLTTLWVLQGEGAQATGHPVPASPSEPPLPDALATLARQALRSGAPVWPERGAPGAPRGLSLPLRGGGQVLGALALLLPGRAFPSPRQRRLALALADACGIALERALLHERLHRERRLLDAVLAQAPVGIIVAEAPSSRIVLYNDAAERILGHPAIPSEDVSHYARYGGYHADGSPVAAEDYPTARALLRGEQVSNELMRYRRGDGQDTLLEISAAPVRAPDGSITAAACVFEDVAERQSAEQRLRSSEERYRQLFEAAPQIIWTNRTDGSDSHFNSRWYTLTGQTLEQARSYGWQQAIHPEDRARLRAQREEGIRQERAYAVEFRVKTAQGGYRWQLGRVVPLRDGAGVLEGWLGAAIDIHERKRAEAVERFLAEASAVLARSLDERETLEQATRLLVPELADWCVVDLNTPGGLERAAVYHPDPSAAAHVEVLRRHPPRPGSRSPVSEVFRTGQARLVENYDDAAYQATVSSDEHLSAVRAMAPHSFLMVPLVAREQVLGTITLLRGPGRERYSGEDLVLAQDFGQRCGLAIDNARLLTKLQRALRTRDDFLSSVAHDLRNPLTVIKMRAELLRTEVTKRGSIVPERLTSATTRILAATEEMGSMIDSLLDLVRAEMGQRPSLRRTKVDLGALARGVAADQQQAAQRHQVHVHTPETPILVSLDEIRVRRIVRNLLLNAVKYSPEGGRIEVRVQAREEEGSGWAVLEVQDTGLGIPARDLPHLFERFYRGENVVGRIPGTGIGLFGARQIAELHGGRIEVKSVEGQGSTFTLWLPQEPPPSE</sequence>
<dbReference type="SMART" id="SM00388">
    <property type="entry name" value="HisKA"/>
    <property type="match status" value="1"/>
</dbReference>
<dbReference type="Proteomes" id="UP000256345">
    <property type="component" value="Unassembled WGS sequence"/>
</dbReference>
<keyword evidence="6 14" id="KW-0812">Transmembrane</keyword>
<dbReference type="InterPro" id="IPR005467">
    <property type="entry name" value="His_kinase_dom"/>
</dbReference>
<dbReference type="InterPro" id="IPR013655">
    <property type="entry name" value="PAS_fold_3"/>
</dbReference>
<dbReference type="Pfam" id="PF13493">
    <property type="entry name" value="DUF4118"/>
    <property type="match status" value="1"/>
</dbReference>
<evidence type="ECO:0000256" key="13">
    <source>
        <dbReference type="SAM" id="Coils"/>
    </source>
</evidence>
<dbReference type="NCBIfam" id="TIGR00229">
    <property type="entry name" value="sensory_box"/>
    <property type="match status" value="2"/>
</dbReference>
<feature type="transmembrane region" description="Helical" evidence="14">
    <location>
        <begin position="39"/>
        <end position="58"/>
    </location>
</feature>
<dbReference type="PANTHER" id="PTHR42878">
    <property type="entry name" value="TWO-COMPONENT HISTIDINE KINASE"/>
    <property type="match status" value="1"/>
</dbReference>
<evidence type="ECO:0000259" key="17">
    <source>
        <dbReference type="PROSITE" id="PS50113"/>
    </source>
</evidence>
<dbReference type="CDD" id="cd00082">
    <property type="entry name" value="HisKA"/>
    <property type="match status" value="1"/>
</dbReference>
<dbReference type="InterPro" id="IPR029016">
    <property type="entry name" value="GAF-like_dom_sf"/>
</dbReference>
<dbReference type="PROSITE" id="PS50109">
    <property type="entry name" value="HIS_KIN"/>
    <property type="match status" value="1"/>
</dbReference>
<dbReference type="Pfam" id="PF01590">
    <property type="entry name" value="GAF"/>
    <property type="match status" value="1"/>
</dbReference>
<dbReference type="InterPro" id="IPR025201">
    <property type="entry name" value="KdpD_TM"/>
</dbReference>
<feature type="domain" description="Histidine kinase" evidence="15">
    <location>
        <begin position="710"/>
        <end position="934"/>
    </location>
</feature>
<evidence type="ECO:0000256" key="4">
    <source>
        <dbReference type="ARBA" id="ARBA00022553"/>
    </source>
</evidence>
<evidence type="ECO:0000259" key="16">
    <source>
        <dbReference type="PROSITE" id="PS50112"/>
    </source>
</evidence>
<feature type="domain" description="PAC" evidence="17">
    <location>
        <begin position="475"/>
        <end position="527"/>
    </location>
</feature>
<evidence type="ECO:0000256" key="9">
    <source>
        <dbReference type="ARBA" id="ARBA00022840"/>
    </source>
</evidence>
<dbReference type="Gene3D" id="1.20.120.620">
    <property type="entry name" value="Backbone structure of the membrane domain of e. Coli histidine kinase receptor kdpd"/>
    <property type="match status" value="1"/>
</dbReference>
<dbReference type="InterPro" id="IPR000700">
    <property type="entry name" value="PAS-assoc_C"/>
</dbReference>
<feature type="transmembrane region" description="Helical" evidence="14">
    <location>
        <begin position="12"/>
        <end position="32"/>
    </location>
</feature>
<dbReference type="Gene3D" id="3.30.450.40">
    <property type="match status" value="2"/>
</dbReference>
<keyword evidence="4" id="KW-0597">Phosphoprotein</keyword>
<feature type="transmembrane region" description="Helical" evidence="14">
    <location>
        <begin position="95"/>
        <end position="114"/>
    </location>
</feature>
<dbReference type="SUPFAM" id="SSF55781">
    <property type="entry name" value="GAF domain-like"/>
    <property type="match status" value="2"/>
</dbReference>
<keyword evidence="13" id="KW-0175">Coiled coil</keyword>
<feature type="domain" description="PAC" evidence="17">
    <location>
        <begin position="346"/>
        <end position="401"/>
    </location>
</feature>
<dbReference type="SMART" id="SM00065">
    <property type="entry name" value="GAF"/>
    <property type="match status" value="2"/>
</dbReference>
<evidence type="ECO:0000256" key="2">
    <source>
        <dbReference type="ARBA" id="ARBA00004141"/>
    </source>
</evidence>
<accession>A0ABX9K5V4</accession>
<evidence type="ECO:0000259" key="15">
    <source>
        <dbReference type="PROSITE" id="PS50109"/>
    </source>
</evidence>
<dbReference type="SMART" id="SM00387">
    <property type="entry name" value="HATPase_c"/>
    <property type="match status" value="1"/>
</dbReference>
<dbReference type="InterPro" id="IPR036097">
    <property type="entry name" value="HisK_dim/P_sf"/>
</dbReference>
<dbReference type="InterPro" id="IPR035965">
    <property type="entry name" value="PAS-like_dom_sf"/>
</dbReference>
<dbReference type="Gene3D" id="3.30.450.20">
    <property type="entry name" value="PAS domain"/>
    <property type="match status" value="2"/>
</dbReference>
<dbReference type="RefSeq" id="WP_047855937.1">
    <property type="nucleotide sequence ID" value="NZ_CP011509.1"/>
</dbReference>
<dbReference type="Pfam" id="PF13185">
    <property type="entry name" value="GAF_2"/>
    <property type="match status" value="1"/>
</dbReference>
<dbReference type="InterPro" id="IPR038318">
    <property type="entry name" value="KdpD_sf"/>
</dbReference>
<evidence type="ECO:0000256" key="11">
    <source>
        <dbReference type="ARBA" id="ARBA00023012"/>
    </source>
</evidence>
<dbReference type="InterPro" id="IPR000014">
    <property type="entry name" value="PAS"/>
</dbReference>
<reference evidence="18 19" key="1">
    <citation type="submission" date="2018-08" db="EMBL/GenBank/DDBJ databases">
        <title>Genomic Encyclopedia of Archaeal and Bacterial Type Strains, Phase II (KMG-II): from individual species to whole genera.</title>
        <authorList>
            <person name="Goeker M."/>
        </authorList>
    </citation>
    <scope>NUCLEOTIDE SEQUENCE [LARGE SCALE GENOMIC DNA]</scope>
    <source>
        <strain evidence="18 19">DSM 2261</strain>
    </source>
</reference>
<evidence type="ECO:0000256" key="3">
    <source>
        <dbReference type="ARBA" id="ARBA00012438"/>
    </source>
</evidence>
<evidence type="ECO:0000256" key="5">
    <source>
        <dbReference type="ARBA" id="ARBA00022679"/>
    </source>
</evidence>
<evidence type="ECO:0000256" key="12">
    <source>
        <dbReference type="ARBA" id="ARBA00023136"/>
    </source>
</evidence>
<dbReference type="InterPro" id="IPR001610">
    <property type="entry name" value="PAC"/>
</dbReference>
<keyword evidence="8" id="KW-0418">Kinase</keyword>
<dbReference type="SMART" id="SM00091">
    <property type="entry name" value="PAS"/>
    <property type="match status" value="2"/>
</dbReference>
<evidence type="ECO:0000256" key="7">
    <source>
        <dbReference type="ARBA" id="ARBA00022741"/>
    </source>
</evidence>
<evidence type="ECO:0000256" key="14">
    <source>
        <dbReference type="SAM" id="Phobius"/>
    </source>
</evidence>
<keyword evidence="19" id="KW-1185">Reference proteome</keyword>
<keyword evidence="12 14" id="KW-0472">Membrane</keyword>
<dbReference type="Pfam" id="PF00989">
    <property type="entry name" value="PAS"/>
    <property type="match status" value="1"/>
</dbReference>
<keyword evidence="5" id="KW-0808">Transferase</keyword>
<name>A0ABX9K5V4_9BACT</name>
<dbReference type="CDD" id="cd00130">
    <property type="entry name" value="PAS"/>
    <property type="match status" value="2"/>
</dbReference>
<dbReference type="Pfam" id="PF08447">
    <property type="entry name" value="PAS_3"/>
    <property type="match status" value="1"/>
</dbReference>
<evidence type="ECO:0000256" key="1">
    <source>
        <dbReference type="ARBA" id="ARBA00000085"/>
    </source>
</evidence>
<comment type="caution">
    <text evidence="18">The sequence shown here is derived from an EMBL/GenBank/DDBJ whole genome shotgun (WGS) entry which is preliminary data.</text>
</comment>
<evidence type="ECO:0000313" key="18">
    <source>
        <dbReference type="EMBL" id="REG34150.1"/>
    </source>
</evidence>
<keyword evidence="11" id="KW-0902">Two-component regulatory system</keyword>
<dbReference type="EC" id="2.7.13.3" evidence="3"/>
<dbReference type="SUPFAM" id="SSF55874">
    <property type="entry name" value="ATPase domain of HSP90 chaperone/DNA topoisomerase II/histidine kinase"/>
    <property type="match status" value="1"/>
</dbReference>
<dbReference type="InterPro" id="IPR036890">
    <property type="entry name" value="HATPase_C_sf"/>
</dbReference>
<dbReference type="Pfam" id="PF02518">
    <property type="entry name" value="HATPase_c"/>
    <property type="match status" value="1"/>
</dbReference>
<keyword evidence="9" id="KW-0067">ATP-binding</keyword>
<proteinExistence type="predicted"/>
<dbReference type="SMART" id="SM00086">
    <property type="entry name" value="PAC"/>
    <property type="match status" value="2"/>
</dbReference>
<comment type="catalytic activity">
    <reaction evidence="1">
        <text>ATP + protein L-histidine = ADP + protein N-phospho-L-histidine.</text>
        <dbReference type="EC" id="2.7.13.3"/>
    </reaction>
</comment>
<dbReference type="InterPro" id="IPR013767">
    <property type="entry name" value="PAS_fold"/>
</dbReference>
<dbReference type="InterPro" id="IPR003018">
    <property type="entry name" value="GAF"/>
</dbReference>
<dbReference type="InterPro" id="IPR050351">
    <property type="entry name" value="BphY/WalK/GraS-like"/>
</dbReference>
<dbReference type="PROSITE" id="PS50112">
    <property type="entry name" value="PAS"/>
    <property type="match status" value="1"/>
</dbReference>
<dbReference type="Pfam" id="PF00512">
    <property type="entry name" value="HisKA"/>
    <property type="match status" value="1"/>
</dbReference>
<dbReference type="PROSITE" id="PS50113">
    <property type="entry name" value="PAC"/>
    <property type="match status" value="2"/>
</dbReference>
<feature type="coiled-coil region" evidence="13">
    <location>
        <begin position="107"/>
        <end position="134"/>
    </location>
</feature>
<dbReference type="CDD" id="cd00075">
    <property type="entry name" value="HATPase"/>
    <property type="match status" value="1"/>
</dbReference>
<protein>
    <recommendedName>
        <fullName evidence="3">histidine kinase</fullName>
        <ecNumber evidence="3">2.7.13.3</ecNumber>
    </recommendedName>
</protein>
<keyword evidence="10 14" id="KW-1133">Transmembrane helix</keyword>
<dbReference type="PRINTS" id="PR00344">
    <property type="entry name" value="BCTRLSENSOR"/>
</dbReference>
<dbReference type="InterPro" id="IPR004358">
    <property type="entry name" value="Sig_transdc_His_kin-like_C"/>
</dbReference>
<keyword evidence="7" id="KW-0547">Nucleotide-binding</keyword>
<dbReference type="SUPFAM" id="SSF55785">
    <property type="entry name" value="PYP-like sensor domain (PAS domain)"/>
    <property type="match status" value="2"/>
</dbReference>